<dbReference type="RefSeq" id="WP_127746794.1">
    <property type="nucleotide sequence ID" value="NZ_SACN01000006.1"/>
</dbReference>
<keyword evidence="1" id="KW-0812">Transmembrane</keyword>
<gene>
    <name evidence="2" type="ORF">EOD43_23120</name>
</gene>
<evidence type="ECO:0000256" key="1">
    <source>
        <dbReference type="SAM" id="Phobius"/>
    </source>
</evidence>
<feature type="transmembrane region" description="Helical" evidence="1">
    <location>
        <begin position="21"/>
        <end position="40"/>
    </location>
</feature>
<dbReference type="AlphaFoldDB" id="A0A437LUU8"/>
<proteinExistence type="predicted"/>
<keyword evidence="1" id="KW-0472">Membrane</keyword>
<keyword evidence="3" id="KW-1185">Reference proteome</keyword>
<accession>A0A437LUU8</accession>
<sequence length="100" mass="10870">MSEEPEWLNAQREQQRKSLNLMQGTFVGAAVLPLILTPVVAFGRALGALGIALYLATAAMAIFDLAKRFTSRGEPLRYMAIMLVIVCGFLGLMFAPIALI</sequence>
<dbReference type="Proteomes" id="UP000282971">
    <property type="component" value="Unassembled WGS sequence"/>
</dbReference>
<comment type="caution">
    <text evidence="2">The sequence shown here is derived from an EMBL/GenBank/DDBJ whole genome shotgun (WGS) entry which is preliminary data.</text>
</comment>
<feature type="transmembrane region" description="Helical" evidence="1">
    <location>
        <begin position="46"/>
        <end position="66"/>
    </location>
</feature>
<keyword evidence="1" id="KW-1133">Transmembrane helix</keyword>
<evidence type="ECO:0000313" key="3">
    <source>
        <dbReference type="Proteomes" id="UP000282971"/>
    </source>
</evidence>
<protein>
    <submittedName>
        <fullName evidence="2">Uncharacterized protein</fullName>
    </submittedName>
</protein>
<organism evidence="2 3">
    <name type="scientific">Sphingomonas crocodyli</name>
    <dbReference type="NCBI Taxonomy" id="1979270"/>
    <lineage>
        <taxon>Bacteria</taxon>
        <taxon>Pseudomonadati</taxon>
        <taxon>Pseudomonadota</taxon>
        <taxon>Alphaproteobacteria</taxon>
        <taxon>Sphingomonadales</taxon>
        <taxon>Sphingomonadaceae</taxon>
        <taxon>Sphingomonas</taxon>
    </lineage>
</organism>
<evidence type="ECO:0000313" key="2">
    <source>
        <dbReference type="EMBL" id="RVT89205.1"/>
    </source>
</evidence>
<name>A0A437LUU8_9SPHN</name>
<dbReference type="EMBL" id="SACN01000006">
    <property type="protein sequence ID" value="RVT89205.1"/>
    <property type="molecule type" value="Genomic_DNA"/>
</dbReference>
<feature type="transmembrane region" description="Helical" evidence="1">
    <location>
        <begin position="78"/>
        <end position="99"/>
    </location>
</feature>
<reference evidence="2 3" key="1">
    <citation type="submission" date="2019-01" db="EMBL/GenBank/DDBJ databases">
        <authorList>
            <person name="Chen W.-M."/>
        </authorList>
    </citation>
    <scope>NUCLEOTIDE SEQUENCE [LARGE SCALE GENOMIC DNA]</scope>
    <source>
        <strain evidence="2 3">CCP-7</strain>
    </source>
</reference>